<dbReference type="Gene3D" id="3.10.310.10">
    <property type="entry name" value="Diaminopimelate Epimerase, Chain A, domain 1"/>
    <property type="match status" value="2"/>
</dbReference>
<evidence type="ECO:0000256" key="3">
    <source>
        <dbReference type="ARBA" id="ARBA00013080"/>
    </source>
</evidence>
<feature type="binding site" evidence="9">
    <location>
        <position position="193"/>
    </location>
    <ligand>
        <name>substrate</name>
    </ligand>
</feature>
<dbReference type="InterPro" id="IPR001653">
    <property type="entry name" value="DAP_epimerase_DapF"/>
</dbReference>
<feature type="binding site" evidence="9">
    <location>
        <begin position="72"/>
        <end position="73"/>
    </location>
    <ligand>
        <name>substrate</name>
    </ligand>
</feature>
<dbReference type="EMBL" id="FNZK01000011">
    <property type="protein sequence ID" value="SEJ59755.1"/>
    <property type="molecule type" value="Genomic_DNA"/>
</dbReference>
<evidence type="ECO:0000256" key="10">
    <source>
        <dbReference type="PROSITE-ProRule" id="PRU10125"/>
    </source>
</evidence>
<feature type="site" description="Could be important to modulate the pK values of the two catalytic cysteine residues" evidence="9">
    <location>
        <position position="162"/>
    </location>
</feature>
<feature type="active site" description="Proton donor" evidence="9">
    <location>
        <position position="71"/>
    </location>
</feature>
<feature type="active site" description="Proton acceptor" evidence="9">
    <location>
        <position position="220"/>
    </location>
</feature>
<evidence type="ECO:0000256" key="4">
    <source>
        <dbReference type="ARBA" id="ARBA00022490"/>
    </source>
</evidence>
<dbReference type="GO" id="GO:0009089">
    <property type="term" value="P:lysine biosynthetic process via diaminopimelate"/>
    <property type="evidence" value="ECO:0007669"/>
    <property type="project" value="UniProtKB-UniRule"/>
</dbReference>
<dbReference type="PROSITE" id="PS01326">
    <property type="entry name" value="DAP_EPIMERASE"/>
    <property type="match status" value="1"/>
</dbReference>
<comment type="similarity">
    <text evidence="2 9">Belongs to the diaminopimelate epimerase family.</text>
</comment>
<feature type="binding site" evidence="9">
    <location>
        <position position="62"/>
    </location>
    <ligand>
        <name>substrate</name>
    </ligand>
</feature>
<keyword evidence="12" id="KW-1185">Reference proteome</keyword>
<protein>
    <recommendedName>
        <fullName evidence="3 9">Diaminopimelate epimerase</fullName>
        <shortName evidence="9">DAP epimerase</shortName>
        <ecNumber evidence="3 9">5.1.1.7</ecNumber>
    </recommendedName>
    <alternativeName>
        <fullName evidence="9">PLP-independent amino acid racemase</fullName>
    </alternativeName>
</protein>
<proteinExistence type="inferred from homology"/>
<dbReference type="InterPro" id="IPR018510">
    <property type="entry name" value="DAP_epimerase_AS"/>
</dbReference>
<comment type="catalytic activity">
    <reaction evidence="8 9">
        <text>(2S,6S)-2,6-diaminopimelate = meso-2,6-diaminopimelate</text>
        <dbReference type="Rhea" id="RHEA:15393"/>
        <dbReference type="ChEBI" id="CHEBI:57609"/>
        <dbReference type="ChEBI" id="CHEBI:57791"/>
        <dbReference type="EC" id="5.1.1.7"/>
    </reaction>
</comment>
<feature type="binding site" evidence="9">
    <location>
        <begin position="221"/>
        <end position="222"/>
    </location>
    <ligand>
        <name>substrate</name>
    </ligand>
</feature>
<dbReference type="AlphaFoldDB" id="A0A1H7AFI5"/>
<keyword evidence="6 9" id="KW-0457">Lysine biosynthesis</keyword>
<evidence type="ECO:0000256" key="1">
    <source>
        <dbReference type="ARBA" id="ARBA00005196"/>
    </source>
</evidence>
<comment type="caution">
    <text evidence="9">Lacks conserved residue(s) required for the propagation of feature annotation.</text>
</comment>
<dbReference type="Pfam" id="PF01678">
    <property type="entry name" value="DAP_epimerase"/>
    <property type="match status" value="2"/>
</dbReference>
<evidence type="ECO:0000256" key="5">
    <source>
        <dbReference type="ARBA" id="ARBA00022605"/>
    </source>
</evidence>
<dbReference type="EC" id="5.1.1.7" evidence="3 9"/>
<dbReference type="PANTHER" id="PTHR31689">
    <property type="entry name" value="DIAMINOPIMELATE EPIMERASE, CHLOROPLASTIC"/>
    <property type="match status" value="1"/>
</dbReference>
<dbReference type="RefSeq" id="WP_091831891.1">
    <property type="nucleotide sequence ID" value="NZ_FNZK01000011.1"/>
</dbReference>
<dbReference type="GO" id="GO:0008837">
    <property type="term" value="F:diaminopimelate epimerase activity"/>
    <property type="evidence" value="ECO:0007669"/>
    <property type="project" value="UniProtKB-UniRule"/>
</dbReference>
<name>A0A1H7AFI5_9FIRM</name>
<comment type="function">
    <text evidence="9">Catalyzes the stereoinversion of LL-2,6-diaminopimelate (L,L-DAP) to meso-diaminopimelate (meso-DAP), a precursor of L-lysine and an essential component of the bacterial peptidoglycan.</text>
</comment>
<evidence type="ECO:0000256" key="9">
    <source>
        <dbReference type="HAMAP-Rule" id="MF_00197"/>
    </source>
</evidence>
<accession>A0A1H7AFI5</accession>
<sequence length="277" mass="30558">MNFTKMHGLGNDFIILNQLADTQQDYVKLAQILCDRNTGIGGDGILLILPSTIADIKMRILNIDGSEAEMCGNGIRCFAKYLYEHDILKKTTFSVETKAGIIKPSLQIADQRVKQITIDMGQPILERDQIPMIGPKGQVIDEILDVAGQEYKITSVLMGVPHTMLFVEDITAIDPSVLGPKLEKHHKFPQNTNVNFVQVIDKHTIKVKTWERGAGATLACGTGCCASVVASYLNDFTEDTVDVQVKLGTLHIEYRPNESVMMTGSAIEVFSGIYDIK</sequence>
<evidence type="ECO:0000313" key="12">
    <source>
        <dbReference type="Proteomes" id="UP000199662"/>
    </source>
</evidence>
<reference evidence="11 12" key="1">
    <citation type="submission" date="2016-10" db="EMBL/GenBank/DDBJ databases">
        <authorList>
            <person name="de Groot N.N."/>
        </authorList>
    </citation>
    <scope>NUCLEOTIDE SEQUENCE [LARGE SCALE GENOMIC DNA]</scope>
    <source>
        <strain evidence="11 12">DSM 2179</strain>
    </source>
</reference>
<dbReference type="UniPathway" id="UPA00034">
    <property type="reaction ID" value="UER00025"/>
</dbReference>
<comment type="subunit">
    <text evidence="9">Homodimer.</text>
</comment>
<dbReference type="GO" id="GO:0005829">
    <property type="term" value="C:cytosol"/>
    <property type="evidence" value="ECO:0007669"/>
    <property type="project" value="TreeGrafter"/>
</dbReference>
<feature type="active site" evidence="10">
    <location>
        <position position="71"/>
    </location>
</feature>
<dbReference type="NCBIfam" id="TIGR00652">
    <property type="entry name" value="DapF"/>
    <property type="match status" value="1"/>
</dbReference>
<evidence type="ECO:0000256" key="7">
    <source>
        <dbReference type="ARBA" id="ARBA00023235"/>
    </source>
</evidence>
<dbReference type="PANTHER" id="PTHR31689:SF0">
    <property type="entry name" value="DIAMINOPIMELATE EPIMERASE"/>
    <property type="match status" value="1"/>
</dbReference>
<comment type="subcellular location">
    <subcellularLocation>
        <location evidence="9">Cytoplasm</location>
    </subcellularLocation>
</comment>
<organism evidence="11 12">
    <name type="scientific">Propionispira arboris</name>
    <dbReference type="NCBI Taxonomy" id="84035"/>
    <lineage>
        <taxon>Bacteria</taxon>
        <taxon>Bacillati</taxon>
        <taxon>Bacillota</taxon>
        <taxon>Negativicutes</taxon>
        <taxon>Selenomonadales</taxon>
        <taxon>Selenomonadaceae</taxon>
        <taxon>Propionispira</taxon>
    </lineage>
</organism>
<evidence type="ECO:0000313" key="11">
    <source>
        <dbReference type="EMBL" id="SEJ59755.1"/>
    </source>
</evidence>
<keyword evidence="5 9" id="KW-0028">Amino-acid biosynthesis</keyword>
<evidence type="ECO:0000256" key="8">
    <source>
        <dbReference type="ARBA" id="ARBA00051712"/>
    </source>
</evidence>
<feature type="binding site" evidence="9">
    <location>
        <begin position="211"/>
        <end position="212"/>
    </location>
    <ligand>
        <name>substrate</name>
    </ligand>
</feature>
<keyword evidence="4 9" id="KW-0963">Cytoplasm</keyword>
<dbReference type="HAMAP" id="MF_00197">
    <property type="entry name" value="DAP_epimerase"/>
    <property type="match status" value="1"/>
</dbReference>
<keyword evidence="7 9" id="KW-0413">Isomerase</keyword>
<gene>
    <name evidence="9" type="primary">dapF</name>
    <name evidence="11" type="ORF">SAMN05660742_11179</name>
</gene>
<comment type="pathway">
    <text evidence="1 9">Amino-acid biosynthesis; L-lysine biosynthesis via DAP pathway; DL-2,6-diaminopimelate from LL-2,6-diaminopimelate: step 1/1.</text>
</comment>
<feature type="binding site" evidence="9">
    <location>
        <position position="11"/>
    </location>
    <ligand>
        <name>substrate</name>
    </ligand>
</feature>
<dbReference type="STRING" id="84035.SAMN05660742_11179"/>
<dbReference type="Proteomes" id="UP000199662">
    <property type="component" value="Unassembled WGS sequence"/>
</dbReference>
<evidence type="ECO:0000256" key="2">
    <source>
        <dbReference type="ARBA" id="ARBA00010219"/>
    </source>
</evidence>
<feature type="site" description="Could be important to modulate the pK values of the two catalytic cysteine residues" evidence="9">
    <location>
        <position position="211"/>
    </location>
</feature>
<dbReference type="FunFam" id="3.10.310.10:FF:000001">
    <property type="entry name" value="Diaminopimelate epimerase"/>
    <property type="match status" value="1"/>
</dbReference>
<dbReference type="SUPFAM" id="SSF54506">
    <property type="entry name" value="Diaminopimelate epimerase-like"/>
    <property type="match status" value="1"/>
</dbReference>
<evidence type="ECO:0000256" key="6">
    <source>
        <dbReference type="ARBA" id="ARBA00023154"/>
    </source>
</evidence>